<dbReference type="SMART" id="SM00934">
    <property type="entry name" value="OMPdecase"/>
    <property type="match status" value="1"/>
</dbReference>
<dbReference type="GO" id="GO:0004590">
    <property type="term" value="F:orotidine-5'-phosphate decarboxylase activity"/>
    <property type="evidence" value="ECO:0007669"/>
    <property type="project" value="UniProtKB-UniRule"/>
</dbReference>
<dbReference type="InterPro" id="IPR001754">
    <property type="entry name" value="OMPdeCOase_dom"/>
</dbReference>
<dbReference type="PANTHER" id="PTHR32119">
    <property type="entry name" value="OROTIDINE 5'-PHOSPHATE DECARBOXYLASE"/>
    <property type="match status" value="1"/>
</dbReference>
<keyword evidence="3 7" id="KW-0210">Decarboxylase</keyword>
<dbReference type="SUPFAM" id="SSF51366">
    <property type="entry name" value="Ribulose-phoshate binding barrel"/>
    <property type="match status" value="1"/>
</dbReference>
<dbReference type="EMBL" id="PEBW01000002">
    <property type="protein sequence ID" value="PTQ52435.1"/>
    <property type="molecule type" value="Genomic_DNA"/>
</dbReference>
<feature type="domain" description="Orotidine 5'-phosphate decarboxylase" evidence="11">
    <location>
        <begin position="19"/>
        <end position="258"/>
    </location>
</feature>
<dbReference type="PROSITE" id="PS00156">
    <property type="entry name" value="OMPDECASE"/>
    <property type="match status" value="1"/>
</dbReference>
<evidence type="ECO:0000256" key="3">
    <source>
        <dbReference type="ARBA" id="ARBA00022793"/>
    </source>
</evidence>
<name>A0A2T5G8B6_9BACL</name>
<feature type="active site" description="For OMPdecase activity" evidence="8">
    <location>
        <position position="79"/>
    </location>
</feature>
<keyword evidence="4 7" id="KW-0665">Pyrimidine biosynthesis</keyword>
<dbReference type="Gene3D" id="3.20.20.70">
    <property type="entry name" value="Aldolase class I"/>
    <property type="match status" value="1"/>
</dbReference>
<proteinExistence type="inferred from homology"/>
<comment type="caution">
    <text evidence="12">The sequence shown here is derived from an EMBL/GenBank/DDBJ whole genome shotgun (WGS) entry which is preliminary data.</text>
</comment>
<sequence>MTPLSPFTRKPFGDDPRSRLFVALDVASWPEAEEVLSRLGESVRRVKVGLELFFAEGPRIVETLAERGYEVFLDLKLHDIPNTVYRAARLLPAEGVLFLTVHASGGREMVRAAYEGIREALVRSERSRTTGSPGLPGDVPPYLLGVTWLTSLSETEFARLGIERERSAGVLAGEALAGGAAGLVASAREVASLRAALGPGPILVVPGIRPADPAFSPRDDDQRRVSTPEEAIRAGADAVVVGRPIVRASDPRKAAEAILGEIAAARSDFPPVR</sequence>
<reference evidence="12 13" key="1">
    <citation type="submission" date="2017-08" db="EMBL/GenBank/DDBJ databases">
        <title>Burning lignite coal seam in the remote Altai Mountains harbors a hydrogen-driven thermophilic microbial community.</title>
        <authorList>
            <person name="Kadnikov V.V."/>
            <person name="Mardanov A.V."/>
            <person name="Ivasenko D."/>
            <person name="Beletsky A.V."/>
            <person name="Karnachuk O.V."/>
            <person name="Ravin N.V."/>
        </authorList>
    </citation>
    <scope>NUCLEOTIDE SEQUENCE [LARGE SCALE GENOMIC DNA]</scope>
    <source>
        <strain evidence="12">AL31</strain>
    </source>
</reference>
<dbReference type="HAMAP" id="MF_01200_B">
    <property type="entry name" value="OMPdecase_type1_B"/>
    <property type="match status" value="1"/>
</dbReference>
<evidence type="ECO:0000256" key="4">
    <source>
        <dbReference type="ARBA" id="ARBA00022975"/>
    </source>
</evidence>
<dbReference type="UniPathway" id="UPA00070">
    <property type="reaction ID" value="UER00120"/>
</dbReference>
<feature type="active site" description="For OMPdecase activity" evidence="8">
    <location>
        <position position="74"/>
    </location>
</feature>
<protein>
    <recommendedName>
        <fullName evidence="7">Orotidine 5'-phosphate decarboxylase</fullName>
        <ecNumber evidence="7">4.1.1.23</ecNumber>
    </recommendedName>
    <alternativeName>
        <fullName evidence="7">OMP decarboxylase</fullName>
        <shortName evidence="7">OMPDCase</shortName>
        <shortName evidence="7">OMPdecase</shortName>
    </alternativeName>
</protein>
<comment type="function">
    <text evidence="1 7">Catalyzes the decarboxylation of orotidine 5'-monophosphate (OMP) to uridine 5'-monophosphate (UMP).</text>
</comment>
<evidence type="ECO:0000256" key="10">
    <source>
        <dbReference type="RuleBase" id="RU000512"/>
    </source>
</evidence>
<evidence type="ECO:0000259" key="11">
    <source>
        <dbReference type="SMART" id="SM00934"/>
    </source>
</evidence>
<evidence type="ECO:0000256" key="8">
    <source>
        <dbReference type="PIRSR" id="PIRSR614732-1"/>
    </source>
</evidence>
<dbReference type="NCBIfam" id="NF001273">
    <property type="entry name" value="PRK00230.1"/>
    <property type="match status" value="1"/>
</dbReference>
<evidence type="ECO:0000313" key="13">
    <source>
        <dbReference type="Proteomes" id="UP000244016"/>
    </source>
</evidence>
<dbReference type="GO" id="GO:0006207">
    <property type="term" value="P:'de novo' pyrimidine nucleobase biosynthetic process"/>
    <property type="evidence" value="ECO:0007669"/>
    <property type="project" value="InterPro"/>
</dbReference>
<dbReference type="NCBIfam" id="TIGR01740">
    <property type="entry name" value="pyrF"/>
    <property type="match status" value="1"/>
</dbReference>
<evidence type="ECO:0000256" key="2">
    <source>
        <dbReference type="ARBA" id="ARBA00004861"/>
    </source>
</evidence>
<dbReference type="AlphaFoldDB" id="A0A2T5G8B6"/>
<evidence type="ECO:0000256" key="5">
    <source>
        <dbReference type="ARBA" id="ARBA00023239"/>
    </source>
</evidence>
<feature type="binding site" evidence="7 9">
    <location>
        <position position="242"/>
    </location>
    <ligand>
        <name>substrate</name>
    </ligand>
</feature>
<dbReference type="PANTHER" id="PTHR32119:SF2">
    <property type="entry name" value="OROTIDINE 5'-PHOSPHATE DECARBOXYLASE"/>
    <property type="match status" value="1"/>
</dbReference>
<dbReference type="CDD" id="cd04725">
    <property type="entry name" value="OMP_decarboxylase_like"/>
    <property type="match status" value="1"/>
</dbReference>
<feature type="binding site" evidence="7 9">
    <location>
        <position position="243"/>
    </location>
    <ligand>
        <name>substrate</name>
    </ligand>
</feature>
<dbReference type="InterPro" id="IPR047596">
    <property type="entry name" value="OMPdecase_bac"/>
</dbReference>
<dbReference type="InterPro" id="IPR014732">
    <property type="entry name" value="OMPdecase"/>
</dbReference>
<dbReference type="InterPro" id="IPR018089">
    <property type="entry name" value="OMPdecase_AS"/>
</dbReference>
<comment type="similarity">
    <text evidence="7">Belongs to the OMP decarboxylase family. Type 1 subfamily.</text>
</comment>
<feature type="active site" description="For OMPdecase activity" evidence="8">
    <location>
        <position position="76"/>
    </location>
</feature>
<feature type="binding site" evidence="7 9">
    <location>
        <position position="47"/>
    </location>
    <ligand>
        <name>substrate</name>
    </ligand>
</feature>
<dbReference type="GO" id="GO:0005829">
    <property type="term" value="C:cytosol"/>
    <property type="evidence" value="ECO:0007669"/>
    <property type="project" value="TreeGrafter"/>
</dbReference>
<feature type="active site" description="Proton donor" evidence="7">
    <location>
        <position position="76"/>
    </location>
</feature>
<evidence type="ECO:0000256" key="7">
    <source>
        <dbReference type="HAMAP-Rule" id="MF_01200"/>
    </source>
</evidence>
<dbReference type="Proteomes" id="UP000244016">
    <property type="component" value="Unassembled WGS sequence"/>
</dbReference>
<dbReference type="InterPro" id="IPR011060">
    <property type="entry name" value="RibuloseP-bd_barrel"/>
</dbReference>
<evidence type="ECO:0000256" key="1">
    <source>
        <dbReference type="ARBA" id="ARBA00002356"/>
    </source>
</evidence>
<keyword evidence="5 7" id="KW-0456">Lyase</keyword>
<comment type="catalytic activity">
    <reaction evidence="6 7 10">
        <text>orotidine 5'-phosphate + H(+) = UMP + CO2</text>
        <dbReference type="Rhea" id="RHEA:11596"/>
        <dbReference type="ChEBI" id="CHEBI:15378"/>
        <dbReference type="ChEBI" id="CHEBI:16526"/>
        <dbReference type="ChEBI" id="CHEBI:57538"/>
        <dbReference type="ChEBI" id="CHEBI:57865"/>
        <dbReference type="EC" id="4.1.1.23"/>
    </reaction>
</comment>
<dbReference type="Pfam" id="PF00215">
    <property type="entry name" value="OMPdecase"/>
    <property type="match status" value="1"/>
</dbReference>
<comment type="subunit">
    <text evidence="7">Homodimer.</text>
</comment>
<gene>
    <name evidence="7" type="primary">pyrF</name>
    <name evidence="12" type="ORF">BLITH_0614</name>
</gene>
<dbReference type="GO" id="GO:0044205">
    <property type="term" value="P:'de novo' UMP biosynthetic process"/>
    <property type="evidence" value="ECO:0007669"/>
    <property type="project" value="UniProtKB-UniRule"/>
</dbReference>
<comment type="pathway">
    <text evidence="2 7 10">Pyrimidine metabolism; UMP biosynthesis via de novo pathway; UMP from orotate: step 2/2.</text>
</comment>
<feature type="binding site" evidence="7 9">
    <location>
        <position position="209"/>
    </location>
    <ligand>
        <name>substrate</name>
    </ligand>
</feature>
<feature type="binding site" evidence="7 9">
    <location>
        <position position="150"/>
    </location>
    <ligand>
        <name>substrate</name>
    </ligand>
</feature>
<evidence type="ECO:0000256" key="6">
    <source>
        <dbReference type="ARBA" id="ARBA00049157"/>
    </source>
</evidence>
<dbReference type="EC" id="4.1.1.23" evidence="7"/>
<feature type="binding site" evidence="7 9">
    <location>
        <position position="222"/>
    </location>
    <ligand>
        <name>substrate</name>
    </ligand>
</feature>
<feature type="binding site" evidence="7 9">
    <location>
        <position position="25"/>
    </location>
    <ligand>
        <name>substrate</name>
    </ligand>
</feature>
<feature type="binding site" evidence="7">
    <location>
        <begin position="74"/>
        <end position="83"/>
    </location>
    <ligand>
        <name>substrate</name>
    </ligand>
</feature>
<accession>A0A2T5G8B6</accession>
<dbReference type="InterPro" id="IPR013785">
    <property type="entry name" value="Aldolase_TIM"/>
</dbReference>
<organism evidence="12 13">
    <name type="scientific">Brockia lithotrophica</name>
    <dbReference type="NCBI Taxonomy" id="933949"/>
    <lineage>
        <taxon>Bacteria</taxon>
        <taxon>Bacillati</taxon>
        <taxon>Bacillota</taxon>
        <taxon>Bacilli</taxon>
        <taxon>Bacillales</taxon>
        <taxon>Bacillales Family X. Incertae Sedis</taxon>
        <taxon>Brockia</taxon>
    </lineage>
</organism>
<evidence type="ECO:0000256" key="9">
    <source>
        <dbReference type="PIRSR" id="PIRSR614732-2"/>
    </source>
</evidence>
<evidence type="ECO:0000313" key="12">
    <source>
        <dbReference type="EMBL" id="PTQ52435.1"/>
    </source>
</evidence>